<reference evidence="2" key="1">
    <citation type="submission" date="2020-07" db="EMBL/GenBank/DDBJ databases">
        <authorList>
            <person name="Partida-Martinez L."/>
            <person name="Huntemann M."/>
            <person name="Clum A."/>
            <person name="Wang J."/>
            <person name="Palaniappan K."/>
            <person name="Ritter S."/>
            <person name="Chen I.-M."/>
            <person name="Stamatis D."/>
            <person name="Reddy T."/>
            <person name="O'Malley R."/>
            <person name="Daum C."/>
            <person name="Shapiro N."/>
            <person name="Ivanova N."/>
            <person name="Kyrpides N."/>
            <person name="Woyke T."/>
        </authorList>
    </citation>
    <scope>NUCLEOTIDE SEQUENCE [LARGE SCALE GENOMIC DNA]</scope>
    <source>
        <strain evidence="2">AT2.8</strain>
    </source>
</reference>
<name>A0A852T662_9BACI</name>
<evidence type="ECO:0000313" key="1">
    <source>
        <dbReference type="EMBL" id="NYE04222.1"/>
    </source>
</evidence>
<evidence type="ECO:0000313" key="2">
    <source>
        <dbReference type="Proteomes" id="UP000548423"/>
    </source>
</evidence>
<dbReference type="AlphaFoldDB" id="A0A852T662"/>
<dbReference type="Proteomes" id="UP000548423">
    <property type="component" value="Unassembled WGS sequence"/>
</dbReference>
<accession>A0A852T662</accession>
<comment type="caution">
    <text evidence="1">The sequence shown here is derived from an EMBL/GenBank/DDBJ whole genome shotgun (WGS) entry which is preliminary data.</text>
</comment>
<sequence>MERELLSMALQIDMHILLKKMTHKNKKLCVKKVNIQANIAKKRG</sequence>
<proteinExistence type="predicted"/>
<reference evidence="2" key="2">
    <citation type="submission" date="2020-08" db="EMBL/GenBank/DDBJ databases">
        <title>The Agave Microbiome: Exploring the role of microbial communities in plant adaptations to desert environments.</title>
        <authorList>
            <person name="Partida-Martinez L.P."/>
        </authorList>
    </citation>
    <scope>NUCLEOTIDE SEQUENCE [LARGE SCALE GENOMIC DNA]</scope>
    <source>
        <strain evidence="2">AT2.8</strain>
    </source>
</reference>
<organism evidence="1 2">
    <name type="scientific">Neobacillus niacini</name>
    <dbReference type="NCBI Taxonomy" id="86668"/>
    <lineage>
        <taxon>Bacteria</taxon>
        <taxon>Bacillati</taxon>
        <taxon>Bacillota</taxon>
        <taxon>Bacilli</taxon>
        <taxon>Bacillales</taxon>
        <taxon>Bacillaceae</taxon>
        <taxon>Neobacillus</taxon>
    </lineage>
</organism>
<protein>
    <submittedName>
        <fullName evidence="1">Uncharacterized protein</fullName>
    </submittedName>
</protein>
<dbReference type="EMBL" id="JACCBX010000002">
    <property type="protein sequence ID" value="NYE04222.1"/>
    <property type="molecule type" value="Genomic_DNA"/>
</dbReference>
<gene>
    <name evidence="1" type="ORF">F4694_000966</name>
</gene>